<dbReference type="GO" id="GO:0000175">
    <property type="term" value="F:3'-5'-RNA exonuclease activity"/>
    <property type="evidence" value="ECO:0007669"/>
    <property type="project" value="TreeGrafter"/>
</dbReference>
<dbReference type="InParanoid" id="A0A6L2PRK7"/>
<keyword evidence="4" id="KW-0539">Nucleus</keyword>
<evidence type="ECO:0000256" key="2">
    <source>
        <dbReference type="ARBA" id="ARBA00022801"/>
    </source>
</evidence>
<evidence type="ECO:0000256" key="3">
    <source>
        <dbReference type="ARBA" id="ARBA00023239"/>
    </source>
</evidence>
<proteinExistence type="predicted"/>
<evidence type="ECO:0000256" key="4">
    <source>
        <dbReference type="ARBA" id="ARBA00023242"/>
    </source>
</evidence>
<evidence type="ECO:0000256" key="5">
    <source>
        <dbReference type="ARBA" id="ARBA00029300"/>
    </source>
</evidence>
<keyword evidence="3" id="KW-0456">Lyase</keyword>
<dbReference type="EMBL" id="BLKM01000519">
    <property type="protein sequence ID" value="GFG35056.1"/>
    <property type="molecule type" value="Genomic_DNA"/>
</dbReference>
<dbReference type="InterPro" id="IPR027521">
    <property type="entry name" value="Usb1"/>
</dbReference>
<dbReference type="AlphaFoldDB" id="A0A6L2PRK7"/>
<keyword evidence="10" id="KW-1185">Reference proteome</keyword>
<dbReference type="Pfam" id="PF09749">
    <property type="entry name" value="HVSL"/>
    <property type="match status" value="1"/>
</dbReference>
<evidence type="ECO:0000313" key="10">
    <source>
        <dbReference type="Proteomes" id="UP000502823"/>
    </source>
</evidence>
<evidence type="ECO:0000313" key="9">
    <source>
        <dbReference type="EMBL" id="GFG35056.1"/>
    </source>
</evidence>
<dbReference type="OrthoDB" id="49151at2759"/>
<dbReference type="GO" id="GO:0016829">
    <property type="term" value="F:lyase activity"/>
    <property type="evidence" value="ECO:0007669"/>
    <property type="project" value="UniProtKB-KW"/>
</dbReference>
<evidence type="ECO:0000256" key="7">
    <source>
        <dbReference type="ARBA" id="ARBA00030030"/>
    </source>
</evidence>
<sequence>MADCSKGSLALLGAYLSDGSSDEEIPGPKVSSKRQASKEWPDQNPNKKISSDGNKQKLPLPSALTSMFSAPEDPMDSPAEHDGRIRSFPHERGNWATYVYIPFEPGPAVSSFVDVVLECCKTVVLLKPVDELHISLTRTVVLRHHWIKSFNESVQQCIKELPSFSLDFNTVGVYCNEEKTRTFIGLTVAAGHKSLTAAVTMLNNCLADFKLPPFYKVLRSAVQ</sequence>
<evidence type="ECO:0000256" key="8">
    <source>
        <dbReference type="SAM" id="MobiDB-lite"/>
    </source>
</evidence>
<protein>
    <recommendedName>
        <fullName evidence="6">U6 snRNA phosphodiesterase 1</fullName>
    </recommendedName>
    <alternativeName>
        <fullName evidence="7">3'-5' RNA exonuclease USB1</fullName>
    </alternativeName>
</protein>
<feature type="compositionally biased region" description="Polar residues" evidence="8">
    <location>
        <begin position="43"/>
        <end position="53"/>
    </location>
</feature>
<gene>
    <name evidence="9" type="ORF">Cfor_07657</name>
</gene>
<dbReference type="PANTHER" id="PTHR13522:SF3">
    <property type="entry name" value="U6 SNRNA PHOSPHODIESTERASE 1"/>
    <property type="match status" value="1"/>
</dbReference>
<evidence type="ECO:0000256" key="6">
    <source>
        <dbReference type="ARBA" id="ARBA00029543"/>
    </source>
</evidence>
<keyword evidence="2" id="KW-0378">Hydrolase</keyword>
<dbReference type="GO" id="GO:0005634">
    <property type="term" value="C:nucleus"/>
    <property type="evidence" value="ECO:0007669"/>
    <property type="project" value="TreeGrafter"/>
</dbReference>
<keyword evidence="1" id="KW-0540">Nuclease</keyword>
<comment type="caution">
    <text evidence="9">The sequence shown here is derived from an EMBL/GenBank/DDBJ whole genome shotgun (WGS) entry which is preliminary data.</text>
</comment>
<dbReference type="PANTHER" id="PTHR13522">
    <property type="entry name" value="U6 SNRNA PHOSPHODIESTERASE 1"/>
    <property type="match status" value="1"/>
</dbReference>
<dbReference type="Gene3D" id="3.90.1140.10">
    <property type="entry name" value="Cyclic phosphodiesterase"/>
    <property type="match status" value="1"/>
</dbReference>
<reference evidence="10" key="1">
    <citation type="submission" date="2020-01" db="EMBL/GenBank/DDBJ databases">
        <title>Draft genome sequence of the Termite Coptotermes fromosanus.</title>
        <authorList>
            <person name="Itakura S."/>
            <person name="Yosikawa Y."/>
            <person name="Umezawa K."/>
        </authorList>
    </citation>
    <scope>NUCLEOTIDE SEQUENCE [LARGE SCALE GENOMIC DNA]</scope>
</reference>
<dbReference type="FunCoup" id="A0A6L2PRK7">
    <property type="interactions" value="398"/>
</dbReference>
<dbReference type="GO" id="GO:0034477">
    <property type="term" value="P:U6 snRNA 3'-end processing"/>
    <property type="evidence" value="ECO:0007669"/>
    <property type="project" value="InterPro"/>
</dbReference>
<comment type="catalytic activity">
    <reaction evidence="5">
        <text>a 3'-end uridylyl-uridine-RNA = a 3'-end 2',3'-cyclophospho-uridine-RNA + uridine</text>
        <dbReference type="Rhea" id="RHEA:46052"/>
        <dbReference type="Rhea" id="RHEA-COMP:17384"/>
        <dbReference type="Rhea" id="RHEA-COMP:17385"/>
        <dbReference type="ChEBI" id="CHEBI:16704"/>
        <dbReference type="ChEBI" id="CHEBI:85643"/>
        <dbReference type="ChEBI" id="CHEBI:85644"/>
    </reaction>
    <physiologicalReaction direction="left-to-right" evidence="5">
        <dbReference type="Rhea" id="RHEA:46053"/>
    </physiologicalReaction>
</comment>
<evidence type="ECO:0000256" key="1">
    <source>
        <dbReference type="ARBA" id="ARBA00022722"/>
    </source>
</evidence>
<feature type="region of interest" description="Disordered" evidence="8">
    <location>
        <begin position="16"/>
        <end position="60"/>
    </location>
</feature>
<name>A0A6L2PRK7_COPFO</name>
<organism evidence="9 10">
    <name type="scientific">Coptotermes formosanus</name>
    <name type="common">Formosan subterranean termite</name>
    <dbReference type="NCBI Taxonomy" id="36987"/>
    <lineage>
        <taxon>Eukaryota</taxon>
        <taxon>Metazoa</taxon>
        <taxon>Ecdysozoa</taxon>
        <taxon>Arthropoda</taxon>
        <taxon>Hexapoda</taxon>
        <taxon>Insecta</taxon>
        <taxon>Pterygota</taxon>
        <taxon>Neoptera</taxon>
        <taxon>Polyneoptera</taxon>
        <taxon>Dictyoptera</taxon>
        <taxon>Blattodea</taxon>
        <taxon>Blattoidea</taxon>
        <taxon>Termitoidae</taxon>
        <taxon>Rhinotermitidae</taxon>
        <taxon>Coptotermes</taxon>
    </lineage>
</organism>
<accession>A0A6L2PRK7</accession>
<dbReference type="Proteomes" id="UP000502823">
    <property type="component" value="Unassembled WGS sequence"/>
</dbReference>